<name>A0A2U2PKB1_9SPHI</name>
<evidence type="ECO:0000313" key="2">
    <source>
        <dbReference type="Proteomes" id="UP000245647"/>
    </source>
</evidence>
<dbReference type="AlphaFoldDB" id="A0A2U2PKB1"/>
<sequence length="291" mass="33858">MKIAVITDKNKGAMGLLGYRPPCLRLHNTNLYDFNQLHEQTNVYFAPSLNWTTPESATTFINEIDTFLSEPYNKDSGFVLIKLTNADLSLINFSPLQVKFKGKGFIYWLDSKFTASVKAEEGAEIQKNKTKDVYLDLAVLKQLLKSYNAKSLDTEIPNFTHDVNYIGTYRAGELFTFIDMSNLRFRVDYAHYTSRAKVNDIYRDYLQKNVYIKPSLALDYYPAILATLPHLYCNEFTKRWILKSNQKPKKICPRCQNKDYRPAFPILKSNQKLKKICPRFLDMDYRSVFPI</sequence>
<reference evidence="1 2" key="1">
    <citation type="submission" date="2018-04" db="EMBL/GenBank/DDBJ databases">
        <title>Pedobacter chongqingensis sp. nov., isolated from a rottenly hemp rope.</title>
        <authorList>
            <person name="Cai Y."/>
        </authorList>
    </citation>
    <scope>NUCLEOTIDE SEQUENCE [LARGE SCALE GENOMIC DNA]</scope>
    <source>
        <strain evidence="1 2">FJ4-8</strain>
    </source>
</reference>
<protein>
    <submittedName>
        <fullName evidence="1">Uncharacterized protein</fullName>
    </submittedName>
</protein>
<keyword evidence="2" id="KW-1185">Reference proteome</keyword>
<dbReference type="EMBL" id="QEAS01000004">
    <property type="protein sequence ID" value="PWG81599.1"/>
    <property type="molecule type" value="Genomic_DNA"/>
</dbReference>
<gene>
    <name evidence="1" type="ORF">DDR33_07140</name>
</gene>
<accession>A0A2U2PKB1</accession>
<proteinExistence type="predicted"/>
<dbReference type="Proteomes" id="UP000245647">
    <property type="component" value="Unassembled WGS sequence"/>
</dbReference>
<organism evidence="1 2">
    <name type="scientific">Pararcticibacter amylolyticus</name>
    <dbReference type="NCBI Taxonomy" id="2173175"/>
    <lineage>
        <taxon>Bacteria</taxon>
        <taxon>Pseudomonadati</taxon>
        <taxon>Bacteroidota</taxon>
        <taxon>Sphingobacteriia</taxon>
        <taxon>Sphingobacteriales</taxon>
        <taxon>Sphingobacteriaceae</taxon>
        <taxon>Pararcticibacter</taxon>
    </lineage>
</organism>
<evidence type="ECO:0000313" key="1">
    <source>
        <dbReference type="EMBL" id="PWG81599.1"/>
    </source>
</evidence>
<comment type="caution">
    <text evidence="1">The sequence shown here is derived from an EMBL/GenBank/DDBJ whole genome shotgun (WGS) entry which is preliminary data.</text>
</comment>